<keyword evidence="2" id="KW-1185">Reference proteome</keyword>
<proteinExistence type="predicted"/>
<comment type="caution">
    <text evidence="1">The sequence shown here is derived from an EMBL/GenBank/DDBJ whole genome shotgun (WGS) entry which is preliminary data.</text>
</comment>
<evidence type="ECO:0000313" key="2">
    <source>
        <dbReference type="Proteomes" id="UP000576821"/>
    </source>
</evidence>
<dbReference type="AlphaFoldDB" id="A0A846M4Q6"/>
<sequence length="165" mass="18583">MTHEDREMLETGYHHIGPVLRSALPLLKDMPRVPVCAACPAAQWYKFGDNLLECHCTEFRSVMYERGSKVVIDCDARRYLISGKPPHPDPDVTRPAVLDAPAAQRKVAEQSLCESCPASRWYRFADETLGSYCTQYRGRMFGAGRDEVKACDAREDEIARIGSDD</sequence>
<gene>
    <name evidence="1" type="ORF">FHS54_000013</name>
</gene>
<evidence type="ECO:0000313" key="1">
    <source>
        <dbReference type="EMBL" id="NIJ15064.1"/>
    </source>
</evidence>
<dbReference type="Proteomes" id="UP000576821">
    <property type="component" value="Unassembled WGS sequence"/>
</dbReference>
<organism evidence="1 2">
    <name type="scientific">Sphingobium vermicomposti</name>
    <dbReference type="NCBI Taxonomy" id="529005"/>
    <lineage>
        <taxon>Bacteria</taxon>
        <taxon>Pseudomonadati</taxon>
        <taxon>Pseudomonadota</taxon>
        <taxon>Alphaproteobacteria</taxon>
        <taxon>Sphingomonadales</taxon>
        <taxon>Sphingomonadaceae</taxon>
        <taxon>Sphingobium</taxon>
    </lineage>
</organism>
<dbReference type="EMBL" id="JAASQR010000001">
    <property type="protein sequence ID" value="NIJ15064.1"/>
    <property type="molecule type" value="Genomic_DNA"/>
</dbReference>
<dbReference type="RefSeq" id="WP_167301759.1">
    <property type="nucleotide sequence ID" value="NZ_JAASQR010000001.1"/>
</dbReference>
<name>A0A846M4Q6_9SPHN</name>
<protein>
    <submittedName>
        <fullName evidence="1">Uncharacterized protein</fullName>
    </submittedName>
</protein>
<reference evidence="1 2" key="1">
    <citation type="submission" date="2020-03" db="EMBL/GenBank/DDBJ databases">
        <title>Genomic Encyclopedia of Type Strains, Phase IV (KMG-IV): sequencing the most valuable type-strain genomes for metagenomic binning, comparative biology and taxonomic classification.</title>
        <authorList>
            <person name="Goeker M."/>
        </authorList>
    </citation>
    <scope>NUCLEOTIDE SEQUENCE [LARGE SCALE GENOMIC DNA]</scope>
    <source>
        <strain evidence="1 2">DSM 21299</strain>
    </source>
</reference>
<accession>A0A846M4Q6</accession>